<dbReference type="CDD" id="cd15522">
    <property type="entry name" value="PHD_TAF3"/>
    <property type="match status" value="1"/>
</dbReference>
<dbReference type="Proteomes" id="UP000308730">
    <property type="component" value="Unassembled WGS sequence"/>
</dbReference>
<dbReference type="InterPro" id="IPR019786">
    <property type="entry name" value="Zinc_finger_PHD-type_CS"/>
</dbReference>
<dbReference type="InterPro" id="IPR013083">
    <property type="entry name" value="Znf_RING/FYVE/PHD"/>
</dbReference>
<keyword evidence="7" id="KW-0175">Coiled coil</keyword>
<evidence type="ECO:0000256" key="3">
    <source>
        <dbReference type="ARBA" id="ARBA00022771"/>
    </source>
</evidence>
<evidence type="ECO:0000256" key="6">
    <source>
        <dbReference type="PROSITE-ProRule" id="PRU00146"/>
    </source>
</evidence>
<feature type="coiled-coil region" evidence="7">
    <location>
        <begin position="687"/>
        <end position="721"/>
    </location>
</feature>
<dbReference type="AlphaFoldDB" id="A0A4S4N145"/>
<keyword evidence="11" id="KW-1185">Reference proteome</keyword>
<sequence length="1097" mass="120580">MRHIHLQLAADQAEHHSGSVTEARRPDYLKRTKRPVSDLDSDFDYSMDVDEDLDTINPNTGVTESPVKGRRIALFQETSEESFEQSLLAGGYRGYGDLPAYTEPQTPDANNNGGMKSKTALSQRAMDWLHLASPTRPTGSLSQRQNPTSAADEPHQDVAPSEREVKKRKRLAAFGDADPPPARGKLVAVEIEGRGRVLMDKLLDERPESPTAESPTSKKRGGGRKKKASARVAAMGTSPTKRGGKAVAADENVADAEEVPKPNWLDAEFPWSMRARERHDWNRRERAEKMKWIERFLDRDSDEEENEEDQSLGIMVGDEGKDVLPLTFQPPRAGRGKMIPLKTNPDARPRDPPERMLIPSDPADARAALLSKRDAEIGSDEEVCICRGRDDGRELVQCDECHTWYHLQCIGIRDIAELGREEDPWYCADCLDSEMPRDEPSSEPVFVPTDDEPLHRKRRDPLMSSSSALSPSAAWSATRGIPKTPVRGRTHEAFSSSSWDASSRIGPTTPSSSARRSRVYQTPTIYDGDGDDDQPFSLSSPTRSTRFSGGPFTTPKMSSMSAYLGSRSNGPFQTPSRPSRRSGGALPFGFDESVGRTVLTYPYDDTPIRRAKPPREERSAGHMLEGSPLAGRGRALYPLGVPESPTTARLSARKARGNTWLLDGRVAAYVLDLRARFITKETAVAEYEVWRTRALELEKKLQEVEEKYQGEHVELAALQAKILSSEVRPSSPPANSKSKGQKKKAGQKKPAVVPNPVHATFNLDALQVPPLFEPHNILSSLQNLEVLAGPLRDDRKKLPCDAFVSACHRALDSLTALLVSGLRTADDRTASALDTLLRLSPQLITLVLPILARVPRKKKRGSPSEAAPAPDCSAHAAILDRFVGSLATSLLVPLVHSFASSSIAFYAVAISEPPKKPHSTLLAPKHQTSEIRLQPADVRPRLSSLLHALVHALVKLCASGPSSTASTATAGEQRRLSSLVAHTVDFVTLESNHDYYHDFYQYKHINSRRRNSVGVITTPTIKFTTTRRFTTKSDGKASEEGRAVVPLSSSASSHGLCSESELDPGEGYLSELCLWGVDAGRPYLYWRVGVASEDTST</sequence>
<dbReference type="InterPro" id="IPR011011">
    <property type="entry name" value="Znf_FYVE_PHD"/>
</dbReference>
<organism evidence="10 11">
    <name type="scientific">Antrodiella citrinella</name>
    <dbReference type="NCBI Taxonomy" id="2447956"/>
    <lineage>
        <taxon>Eukaryota</taxon>
        <taxon>Fungi</taxon>
        <taxon>Dikarya</taxon>
        <taxon>Basidiomycota</taxon>
        <taxon>Agaricomycotina</taxon>
        <taxon>Agaricomycetes</taxon>
        <taxon>Polyporales</taxon>
        <taxon>Steccherinaceae</taxon>
        <taxon>Antrodiella</taxon>
    </lineage>
</organism>
<comment type="caution">
    <text evidence="10">The sequence shown here is derived from an EMBL/GenBank/DDBJ whole genome shotgun (WGS) entry which is preliminary data.</text>
</comment>
<dbReference type="SMART" id="SM00249">
    <property type="entry name" value="PHD"/>
    <property type="match status" value="1"/>
</dbReference>
<keyword evidence="3 6" id="KW-0863">Zinc-finger</keyword>
<accession>A0A4S4N145</accession>
<evidence type="ECO:0000259" key="9">
    <source>
        <dbReference type="PROSITE" id="PS50016"/>
    </source>
</evidence>
<dbReference type="InterPro" id="IPR037869">
    <property type="entry name" value="Spp1/CFP1"/>
</dbReference>
<dbReference type="PROSITE" id="PS01359">
    <property type="entry name" value="ZF_PHD_1"/>
    <property type="match status" value="1"/>
</dbReference>
<evidence type="ECO:0000313" key="10">
    <source>
        <dbReference type="EMBL" id="THH32616.1"/>
    </source>
</evidence>
<evidence type="ECO:0000256" key="7">
    <source>
        <dbReference type="SAM" id="Coils"/>
    </source>
</evidence>
<keyword evidence="2" id="KW-0479">Metal-binding</keyword>
<feature type="compositionally biased region" description="Polar residues" evidence="8">
    <location>
        <begin position="536"/>
        <end position="547"/>
    </location>
</feature>
<protein>
    <recommendedName>
        <fullName evidence="9">PHD-type domain-containing protein</fullName>
    </recommendedName>
</protein>
<feature type="region of interest" description="Disordered" evidence="8">
    <location>
        <begin position="133"/>
        <end position="167"/>
    </location>
</feature>
<gene>
    <name evidence="10" type="ORF">EUX98_g1585</name>
</gene>
<dbReference type="PANTHER" id="PTHR46174:SF1">
    <property type="entry name" value="CXXC-TYPE ZINC FINGER PROTEIN 1"/>
    <property type="match status" value="1"/>
</dbReference>
<keyword evidence="4" id="KW-0862">Zinc</keyword>
<dbReference type="GO" id="GO:0048188">
    <property type="term" value="C:Set1C/COMPASS complex"/>
    <property type="evidence" value="ECO:0007669"/>
    <property type="project" value="InterPro"/>
</dbReference>
<feature type="region of interest" description="Disordered" evidence="8">
    <location>
        <begin position="604"/>
        <end position="627"/>
    </location>
</feature>
<proteinExistence type="predicted"/>
<feature type="domain" description="PHD-type" evidence="9">
    <location>
        <begin position="381"/>
        <end position="433"/>
    </location>
</feature>
<dbReference type="Pfam" id="PF00628">
    <property type="entry name" value="PHD"/>
    <property type="match status" value="1"/>
</dbReference>
<name>A0A4S4N145_9APHY</name>
<dbReference type="SUPFAM" id="SSF57903">
    <property type="entry name" value="FYVE/PHD zinc finger"/>
    <property type="match status" value="1"/>
</dbReference>
<evidence type="ECO:0000256" key="8">
    <source>
        <dbReference type="SAM" id="MobiDB-lite"/>
    </source>
</evidence>
<dbReference type="GO" id="GO:0008270">
    <property type="term" value="F:zinc ion binding"/>
    <property type="evidence" value="ECO:0007669"/>
    <property type="project" value="UniProtKB-KW"/>
</dbReference>
<comment type="subcellular location">
    <subcellularLocation>
        <location evidence="1">Nucleus</location>
    </subcellularLocation>
</comment>
<dbReference type="GO" id="GO:0045893">
    <property type="term" value="P:positive regulation of DNA-templated transcription"/>
    <property type="evidence" value="ECO:0007669"/>
    <property type="project" value="TreeGrafter"/>
</dbReference>
<feature type="compositionally biased region" description="Basic and acidic residues" evidence="8">
    <location>
        <begin position="152"/>
        <end position="165"/>
    </location>
</feature>
<feature type="region of interest" description="Disordered" evidence="8">
    <location>
        <begin position="435"/>
        <end position="588"/>
    </location>
</feature>
<dbReference type="InterPro" id="IPR001965">
    <property type="entry name" value="Znf_PHD"/>
</dbReference>
<feature type="region of interest" description="Disordered" evidence="8">
    <location>
        <begin position="725"/>
        <end position="752"/>
    </location>
</feature>
<evidence type="ECO:0000256" key="4">
    <source>
        <dbReference type="ARBA" id="ARBA00022833"/>
    </source>
</evidence>
<dbReference type="EMBL" id="SGPM01000018">
    <property type="protein sequence ID" value="THH32616.1"/>
    <property type="molecule type" value="Genomic_DNA"/>
</dbReference>
<evidence type="ECO:0000256" key="1">
    <source>
        <dbReference type="ARBA" id="ARBA00004123"/>
    </source>
</evidence>
<feature type="region of interest" description="Disordered" evidence="8">
    <location>
        <begin position="1"/>
        <end position="29"/>
    </location>
</feature>
<feature type="compositionally biased region" description="Basic residues" evidence="8">
    <location>
        <begin position="217"/>
        <end position="229"/>
    </location>
</feature>
<dbReference type="OrthoDB" id="436852at2759"/>
<feature type="compositionally biased region" description="Basic and acidic residues" evidence="8">
    <location>
        <begin position="345"/>
        <end position="354"/>
    </location>
</feature>
<evidence type="ECO:0000313" key="11">
    <source>
        <dbReference type="Proteomes" id="UP000308730"/>
    </source>
</evidence>
<feature type="compositionally biased region" description="Basic and acidic residues" evidence="8">
    <location>
        <begin position="12"/>
        <end position="29"/>
    </location>
</feature>
<dbReference type="PROSITE" id="PS50016">
    <property type="entry name" value="ZF_PHD_2"/>
    <property type="match status" value="1"/>
</dbReference>
<evidence type="ECO:0000256" key="5">
    <source>
        <dbReference type="ARBA" id="ARBA00023242"/>
    </source>
</evidence>
<dbReference type="Gene3D" id="3.30.40.10">
    <property type="entry name" value="Zinc/RING finger domain, C3HC4 (zinc finger)"/>
    <property type="match status" value="1"/>
</dbReference>
<feature type="compositionally biased region" description="Polar residues" evidence="8">
    <location>
        <begin position="135"/>
        <end position="149"/>
    </location>
</feature>
<feature type="compositionally biased region" description="Polar residues" evidence="8">
    <location>
        <begin position="555"/>
        <end position="577"/>
    </location>
</feature>
<evidence type="ECO:0000256" key="2">
    <source>
        <dbReference type="ARBA" id="ARBA00022723"/>
    </source>
</evidence>
<dbReference type="PANTHER" id="PTHR46174">
    <property type="entry name" value="CXXC-TYPE ZINC FINGER PROTEIN 1"/>
    <property type="match status" value="1"/>
</dbReference>
<dbReference type="InterPro" id="IPR019787">
    <property type="entry name" value="Znf_PHD-finger"/>
</dbReference>
<keyword evidence="5" id="KW-0539">Nucleus</keyword>
<feature type="region of interest" description="Disordered" evidence="8">
    <location>
        <begin position="200"/>
        <end position="247"/>
    </location>
</feature>
<feature type="region of interest" description="Disordered" evidence="8">
    <location>
        <begin position="329"/>
        <end position="359"/>
    </location>
</feature>
<reference evidence="10 11" key="1">
    <citation type="submission" date="2019-02" db="EMBL/GenBank/DDBJ databases">
        <title>Genome sequencing of the rare red list fungi Antrodiella citrinella (Flaviporus citrinellus).</title>
        <authorList>
            <person name="Buettner E."/>
            <person name="Kellner H."/>
        </authorList>
    </citation>
    <scope>NUCLEOTIDE SEQUENCE [LARGE SCALE GENOMIC DNA]</scope>
    <source>
        <strain evidence="10 11">DSM 108506</strain>
    </source>
</reference>
<feature type="compositionally biased region" description="Low complexity" evidence="8">
    <location>
        <begin position="464"/>
        <end position="477"/>
    </location>
</feature>